<evidence type="ECO:0000313" key="2">
    <source>
        <dbReference type="EMBL" id="NER14119.1"/>
    </source>
</evidence>
<keyword evidence="3" id="KW-1185">Reference proteome</keyword>
<dbReference type="RefSeq" id="WP_163607381.1">
    <property type="nucleotide sequence ID" value="NZ_JAABOO010000002.1"/>
</dbReference>
<sequence>MKKILLFFLFFFSCAAVSLAQDKNDSNTVIDSYQQYFELPRETIFLHLNKSTYLVGEEIWFKGYIYDRQKNTPATRTSNIHIGVYDDKGNQIDKKLFLGFNGYTRGNIAIDSTFASGEYYIKASTNWMRNFTEDDSFVQKIRIVNKKAPQPDLGVVKYDLQLLPEGGHLIEGVENTLGFKLTDQNGFGVEIEKGALMDADGNTLLEFKANSFGMGKFAVTPQKGQSYKVVTTLFNGEKIETPFPEVKDKGIGVSVNNQAKENVIIALRTNDLTLEDIDSRQFQLLIHKNGKYSRTIIPFKMGRKNTLISFKRENLFKGINIITLFDENGNPVLERMFFNNHEIEYPTVSVTNTAADEDSLSIKFRFNGKGKDLLSFSVSVLPEDTRSYEHRENIISAFFLKPYLKGFVEDPSYYFKDINNKKSYDLDLLLLTQGWSRYDWDQIFNHRPKQLFKFRNGLTLKGRFNEKKLEEYEEFFILPSANQTSKRVELSGPQFELKNLFPKDKDTLRIALINKKNDLVKPKLSANLIRETGTDRITRLFESPFYRLNAPSVPEGFLSNKVTPLDEVVLREKRKEVRDPDAFGPQIVQRVDEKFAQQYFYINQYIESRGYAVSEDISRGTVNIRLRVPRTFNSREPALFINGVPSFDYDFLFRLPSSAIEKIIVDQNGYGAGIRGANGVIKIWLRSTPLRKNTGNGALPFFELPIESGFAENKKFYTPKYQTYLDNNFRDYGVIHWAPDVTTDENGEAVIKIVNTKLDNISFYIEGMASDGSIISSVQKLDSNL</sequence>
<evidence type="ECO:0008006" key="4">
    <source>
        <dbReference type="Google" id="ProtNLM"/>
    </source>
</evidence>
<organism evidence="2 3">
    <name type="scientific">Leptobacterium flavescens</name>
    <dbReference type="NCBI Taxonomy" id="472055"/>
    <lineage>
        <taxon>Bacteria</taxon>
        <taxon>Pseudomonadati</taxon>
        <taxon>Bacteroidota</taxon>
        <taxon>Flavobacteriia</taxon>
        <taxon>Flavobacteriales</taxon>
        <taxon>Flavobacteriaceae</taxon>
        <taxon>Leptobacterium</taxon>
    </lineage>
</organism>
<dbReference type="Proteomes" id="UP000468581">
    <property type="component" value="Unassembled WGS sequence"/>
</dbReference>
<feature type="signal peptide" evidence="1">
    <location>
        <begin position="1"/>
        <end position="20"/>
    </location>
</feature>
<feature type="chain" id="PRO_5027121999" description="TonB-dependent receptor plug domain-containing protein" evidence="1">
    <location>
        <begin position="21"/>
        <end position="785"/>
    </location>
</feature>
<comment type="caution">
    <text evidence="2">The sequence shown here is derived from an EMBL/GenBank/DDBJ whole genome shotgun (WGS) entry which is preliminary data.</text>
</comment>
<gene>
    <name evidence="2" type="ORF">GWK08_11755</name>
</gene>
<dbReference type="EMBL" id="JAABOO010000002">
    <property type="protein sequence ID" value="NER14119.1"/>
    <property type="molecule type" value="Genomic_DNA"/>
</dbReference>
<protein>
    <recommendedName>
        <fullName evidence="4">TonB-dependent receptor plug domain-containing protein</fullName>
    </recommendedName>
</protein>
<accession>A0A6P0UQM0</accession>
<keyword evidence="1" id="KW-0732">Signal</keyword>
<name>A0A6P0UQM0_9FLAO</name>
<evidence type="ECO:0000256" key="1">
    <source>
        <dbReference type="SAM" id="SignalP"/>
    </source>
</evidence>
<reference evidence="2 3" key="1">
    <citation type="submission" date="2020-01" db="EMBL/GenBank/DDBJ databases">
        <title>Leptobacterium flavescens.</title>
        <authorList>
            <person name="Wang G."/>
        </authorList>
    </citation>
    <scope>NUCLEOTIDE SEQUENCE [LARGE SCALE GENOMIC DNA]</scope>
    <source>
        <strain evidence="2 3">KCTC 22160</strain>
    </source>
</reference>
<proteinExistence type="predicted"/>
<dbReference type="Gene3D" id="2.60.40.1930">
    <property type="match status" value="1"/>
</dbReference>
<dbReference type="AlphaFoldDB" id="A0A6P0UQM0"/>
<evidence type="ECO:0000313" key="3">
    <source>
        <dbReference type="Proteomes" id="UP000468581"/>
    </source>
</evidence>